<dbReference type="PANTHER" id="PTHR46394:SF1">
    <property type="entry name" value="PNPLA DOMAIN-CONTAINING PROTEIN"/>
    <property type="match status" value="1"/>
</dbReference>
<feature type="short sequence motif" description="GXSXG" evidence="2">
    <location>
        <begin position="40"/>
        <end position="44"/>
    </location>
</feature>
<dbReference type="Proteomes" id="UP000587211">
    <property type="component" value="Unassembled WGS sequence"/>
</dbReference>
<evidence type="ECO:0000313" key="8">
    <source>
        <dbReference type="Proteomes" id="UP000659061"/>
    </source>
</evidence>
<comment type="caution">
    <text evidence="2">Lacks conserved residue(s) required for the propagation of feature annotation.</text>
</comment>
<reference evidence="6 7" key="1">
    <citation type="submission" date="2020-07" db="EMBL/GenBank/DDBJ databases">
        <title>Sequencing the genomes of 1000 actinobacteria strains.</title>
        <authorList>
            <person name="Klenk H.-P."/>
        </authorList>
    </citation>
    <scope>NUCLEOTIDE SEQUENCE [LARGE SCALE GENOMIC DNA]</scope>
    <source>
        <strain evidence="6 7">DSM 19087</strain>
    </source>
</reference>
<reference evidence="5" key="2">
    <citation type="submission" date="2020-09" db="EMBL/GenBank/DDBJ databases">
        <title>Novel species in genus Aeromicrobium.</title>
        <authorList>
            <person name="Zhang G."/>
        </authorList>
    </citation>
    <scope>NUCLEOTIDE SEQUENCE</scope>
    <source>
        <strain evidence="5">SSW1-57</strain>
    </source>
</reference>
<evidence type="ECO:0000313" key="5">
    <source>
        <dbReference type="EMBL" id="MBD1272270.1"/>
    </source>
</evidence>
<dbReference type="InterPro" id="IPR016035">
    <property type="entry name" value="Acyl_Trfase/lysoPLipase"/>
</dbReference>
<dbReference type="PANTHER" id="PTHR46394">
    <property type="entry name" value="ANNEXIN"/>
    <property type="match status" value="1"/>
</dbReference>
<dbReference type="InterPro" id="IPR002641">
    <property type="entry name" value="PNPLA_dom"/>
</dbReference>
<evidence type="ECO:0000256" key="3">
    <source>
        <dbReference type="SAM" id="MobiDB-lite"/>
    </source>
</evidence>
<gene>
    <name evidence="6" type="ORF">BJ975_001909</name>
    <name evidence="5" type="ORF">IDH50_18640</name>
</gene>
<keyword evidence="1 2" id="KW-0443">Lipid metabolism</keyword>
<feature type="active site" description="Nucleophile" evidence="2">
    <location>
        <position position="42"/>
    </location>
</feature>
<keyword evidence="2" id="KW-0442">Lipid degradation</keyword>
<dbReference type="Pfam" id="PF01734">
    <property type="entry name" value="Patatin"/>
    <property type="match status" value="1"/>
</dbReference>
<feature type="active site" description="Proton acceptor" evidence="2">
    <location>
        <position position="207"/>
    </location>
</feature>
<feature type="short sequence motif" description="GXGXXG" evidence="2">
    <location>
        <begin position="13"/>
        <end position="18"/>
    </location>
</feature>
<protein>
    <submittedName>
        <fullName evidence="6">NTE family protein</fullName>
    </submittedName>
    <submittedName>
        <fullName evidence="5">Patatin-like phospholipase family protein</fullName>
    </submittedName>
</protein>
<dbReference type="GO" id="GO:0016787">
    <property type="term" value="F:hydrolase activity"/>
    <property type="evidence" value="ECO:0007669"/>
    <property type="project" value="UniProtKB-UniRule"/>
</dbReference>
<comment type="caution">
    <text evidence="5">The sequence shown here is derived from an EMBL/GenBank/DDBJ whole genome shotgun (WGS) entry which is preliminary data.</text>
</comment>
<organism evidence="5 8">
    <name type="scientific">Aeromicrobium tamlense</name>
    <dbReference type="NCBI Taxonomy" id="375541"/>
    <lineage>
        <taxon>Bacteria</taxon>
        <taxon>Bacillati</taxon>
        <taxon>Actinomycetota</taxon>
        <taxon>Actinomycetes</taxon>
        <taxon>Propionibacteriales</taxon>
        <taxon>Nocardioidaceae</taxon>
        <taxon>Aeromicrobium</taxon>
    </lineage>
</organism>
<evidence type="ECO:0000313" key="7">
    <source>
        <dbReference type="Proteomes" id="UP000587211"/>
    </source>
</evidence>
<dbReference type="AlphaFoldDB" id="A0A8I0KJN1"/>
<evidence type="ECO:0000259" key="4">
    <source>
        <dbReference type="PROSITE" id="PS51635"/>
    </source>
</evidence>
<accession>A0A8I0KJN1</accession>
<evidence type="ECO:0000313" key="6">
    <source>
        <dbReference type="EMBL" id="NYI38534.1"/>
    </source>
</evidence>
<dbReference type="PROSITE" id="PS51635">
    <property type="entry name" value="PNPLA"/>
    <property type="match status" value="1"/>
</dbReference>
<evidence type="ECO:0000256" key="2">
    <source>
        <dbReference type="PROSITE-ProRule" id="PRU01161"/>
    </source>
</evidence>
<dbReference type="InterPro" id="IPR052580">
    <property type="entry name" value="Lipid_Hydrolase"/>
</dbReference>
<dbReference type="Proteomes" id="UP000659061">
    <property type="component" value="Unassembled WGS sequence"/>
</dbReference>
<name>A0A8I0KJN1_9ACTN</name>
<proteinExistence type="predicted"/>
<dbReference type="Gene3D" id="3.40.1090.10">
    <property type="entry name" value="Cytosolic phospholipase A2 catalytic domain"/>
    <property type="match status" value="2"/>
</dbReference>
<dbReference type="SUPFAM" id="SSF52151">
    <property type="entry name" value="FabD/lysophospholipase-like"/>
    <property type="match status" value="1"/>
</dbReference>
<dbReference type="EMBL" id="JACWMT010000004">
    <property type="protein sequence ID" value="MBD1272270.1"/>
    <property type="molecule type" value="Genomic_DNA"/>
</dbReference>
<feature type="domain" description="PNPLA" evidence="4">
    <location>
        <begin position="9"/>
        <end position="220"/>
    </location>
</feature>
<dbReference type="EMBL" id="JACBZN010000001">
    <property type="protein sequence ID" value="NYI38534.1"/>
    <property type="molecule type" value="Genomic_DNA"/>
</dbReference>
<feature type="region of interest" description="Disordered" evidence="3">
    <location>
        <begin position="317"/>
        <end position="345"/>
    </location>
</feature>
<dbReference type="GO" id="GO:0016042">
    <property type="term" value="P:lipid catabolic process"/>
    <property type="evidence" value="ECO:0007669"/>
    <property type="project" value="UniProtKB-UniRule"/>
</dbReference>
<dbReference type="RefSeq" id="WP_179425336.1">
    <property type="nucleotide sequence ID" value="NZ_BAAAMP010000020.1"/>
</dbReference>
<keyword evidence="2" id="KW-0378">Hydrolase</keyword>
<evidence type="ECO:0000256" key="1">
    <source>
        <dbReference type="ARBA" id="ARBA00023098"/>
    </source>
</evidence>
<keyword evidence="7" id="KW-1185">Reference proteome</keyword>
<sequence length="345" mass="37607">MEQTRAIDLVLEGGGVKGIALVGAATALAENGYTFARIGGSSAGAMVGAVMAAMQHAGEPFSRVDEIMRTIDYSAFLDRRKRGAMLGWWPRAADAWGVLFHLGAHPGRHMEQWVRGVLGDLGVRTFGDLYFDDPGSALPQGQSFRLVVTASDLSRQRAMFLPWDLPAHGHDPNEYSVARAVRASAAIPFLFEPVRLKSQYGTLTLADGSLLRSYPIELFDRHDGKPSRWPTLGVRLSSPAGERAKAKPVTSPLSLLTNLIFTTVDSTQVRHVSDPAAIDRSIFAKPRGVRWTDFDLTPEQRASLFDAGHSAATAWVRKHPAGPPAPEPDPDRDLVVPAWRPEPME</sequence>